<keyword evidence="2" id="KW-1185">Reference proteome</keyword>
<accession>A0ABX3UHN0</accession>
<evidence type="ECO:0000313" key="2">
    <source>
        <dbReference type="Proteomes" id="UP000192521"/>
    </source>
</evidence>
<evidence type="ECO:0000313" key="1">
    <source>
        <dbReference type="EMBL" id="ORJ51014.1"/>
    </source>
</evidence>
<dbReference type="Proteomes" id="UP000192521">
    <property type="component" value="Unassembled WGS sequence"/>
</dbReference>
<protein>
    <submittedName>
        <fullName evidence="1">Uncharacterized protein</fullName>
    </submittedName>
</protein>
<comment type="caution">
    <text evidence="1">The sequence shown here is derived from an EMBL/GenBank/DDBJ whole genome shotgun (WGS) entry which is preliminary data.</text>
</comment>
<reference evidence="1 2" key="1">
    <citation type="submission" date="2017-02" db="EMBL/GenBank/DDBJ databases">
        <title>Draft genome sequence of a Kluyvera intermedia isolate from a patient with a pancreatic abscess.</title>
        <authorList>
            <person name="Thele R."/>
        </authorList>
    </citation>
    <scope>NUCLEOTIDE SEQUENCE [LARGE SCALE GENOMIC DNA]</scope>
    <source>
        <strain evidence="1 2">FOSA7093</strain>
    </source>
</reference>
<proteinExistence type="predicted"/>
<name>A0ABX3UHN0_KLUIN</name>
<gene>
    <name evidence="1" type="ORF">B2M27_07760</name>
</gene>
<organism evidence="1 2">
    <name type="scientific">Kluyvera intermedia</name>
    <name type="common">Enterobacter intermedius</name>
    <dbReference type="NCBI Taxonomy" id="61648"/>
    <lineage>
        <taxon>Bacteria</taxon>
        <taxon>Pseudomonadati</taxon>
        <taxon>Pseudomonadota</taxon>
        <taxon>Gammaproteobacteria</taxon>
        <taxon>Enterobacterales</taxon>
        <taxon>Enterobacteriaceae</taxon>
        <taxon>Kluyvera</taxon>
    </lineage>
</organism>
<sequence length="225" mass="26269">MRKVKWLRIESPFPMSTMAEKLSGDSFTEEKGRGFILNKVRSDQLNGKFVEKVIYEDKILSLYGEENIIERIEYKVTEFLFNEDSYPIAVIVNPPRTLKPFANALVRNLGFGTSMEEIVIEPFRWVKEIMQEQLITIHQIDASQIQVSEYALAKMQITSSKDLLNYYHNELLPQKTRIDRLSASISTPEYSGKFRLFRNAMAYIEVKHEREFSNLLYNALKKAIQ</sequence>
<dbReference type="EMBL" id="MWPR01000008">
    <property type="protein sequence ID" value="ORJ51014.1"/>
    <property type="molecule type" value="Genomic_DNA"/>
</dbReference>